<organism evidence="1 2">
    <name type="scientific">Melia azedarach</name>
    <name type="common">Chinaberry tree</name>
    <dbReference type="NCBI Taxonomy" id="155640"/>
    <lineage>
        <taxon>Eukaryota</taxon>
        <taxon>Viridiplantae</taxon>
        <taxon>Streptophyta</taxon>
        <taxon>Embryophyta</taxon>
        <taxon>Tracheophyta</taxon>
        <taxon>Spermatophyta</taxon>
        <taxon>Magnoliopsida</taxon>
        <taxon>eudicotyledons</taxon>
        <taxon>Gunneridae</taxon>
        <taxon>Pentapetalae</taxon>
        <taxon>rosids</taxon>
        <taxon>malvids</taxon>
        <taxon>Sapindales</taxon>
        <taxon>Meliaceae</taxon>
        <taxon>Melia</taxon>
    </lineage>
</organism>
<dbReference type="Proteomes" id="UP001164539">
    <property type="component" value="Chromosome 11"/>
</dbReference>
<evidence type="ECO:0000313" key="2">
    <source>
        <dbReference type="Proteomes" id="UP001164539"/>
    </source>
</evidence>
<proteinExistence type="predicted"/>
<name>A0ACC1X814_MELAZ</name>
<accession>A0ACC1X814</accession>
<keyword evidence="2" id="KW-1185">Reference proteome</keyword>
<evidence type="ECO:0000313" key="1">
    <source>
        <dbReference type="EMBL" id="KAJ4707590.1"/>
    </source>
</evidence>
<dbReference type="EMBL" id="CM051404">
    <property type="protein sequence ID" value="KAJ4707590.1"/>
    <property type="molecule type" value="Genomic_DNA"/>
</dbReference>
<protein>
    <submittedName>
        <fullName evidence="1">Disease resistance protein</fullName>
    </submittedName>
</protein>
<comment type="caution">
    <text evidence="1">The sequence shown here is derived from an EMBL/GenBank/DDBJ whole genome shotgun (WGS) entry which is preliminary data.</text>
</comment>
<sequence length="2721" mass="309332">MAAEFGIALGANLVTECVKSISRTIKQQILYVFKYQSYTSDLNTQVQELRHKTQREQLRVDHAIRQGDDIHTDVAEWLTKVNQFTGQVENERQANTSCFKGLCPNLVTRYKVGKKAVKTAKAASDLLGKEFQDVSRRPGPQRTASMYVRDYEAFDSREVILQEIMEALKDANVNSIGVYGMGGVGKTILVNKVAWQVIEDKLFDDVVIAEVTQKPDKSKIQEKIASDLGLLFEQHENEFDRAHRLRNRLKKGKRRVLVILDNIWAKPDFEAIGIPFGGERRESALNIEDCKEKSDDDQRLFKILLTSRSLDVLRNDANIEKNFLVETLSPEESENLFWRIVGEYHSAKSSTDFRTVAEIVVKCAGLPLAIATIANALKNKSIDAWEHALDQLRTANPRSIPEVDERVVSVLELSFNLLQSDEAKKLFLLCSLIDCGHGTSHDYLLRYTMGWGLFQNVYTLETGRKRLHMLIENLKASCLLLEGESHNWVKMHEFVHAVAMSIAATSKLMLTIQDVPDLNKVLEEKISENPTAISLPYRDISELPERLGCPKLELFFLFMNSPSLQIPNNFFEGMKQLKVIDCDCINLQLLPSSFRNLTNLQTLCLDGCLLGDVSNIGEIKNLEILSFSRSSIEKLPKEIGKLTRLKLLDLSRCFKLKVIAPNVISSLSRLEELYLDDTPVQWENELDNQDGSNANLDELNQLSLLTTLRMTFLDAQIIPPNLCFQQLKRYRILIGEVWSWSHRNEASRTLKLKINSSSYLGYKPIKVLLKRTEDLFLDELNGVQNVLHELDEEGFPNLKHLHVRNGFELLYIVNSEGRVHYNAFQMLEELCLTNLINLENICHGPLKETSFNKLRTVKVKKCDGLKHLFSISMAKSLSKLQEIEVTDCENLKVIFSEEDDEGCVHNDRKIEFAQLRSLILQRLPRFTNFSFNMKTLLATNTPTEITTADDHEDYTSLFGKRVKFPSLENLKLSVIGIEKIWPEQLLSIASYCQTVKSLTLEDCNGLKFLFSSSMVRSFAQLQRLVLCNCESMEQVLHAEGLGEESIIFPNLFYLELKDLPKLTRFGNGNIIEFPSLNVLIIDNCPNFRTFFSNNTSTDMAANNEPEEVNSMENLQADKPLFGDKVGFPSLEVLIVLQMHNLRKIWEHQLSSESFCKIKFLRVKDCNKLLNIFPFDMLGRLQILESLEVMNCDSLEEVFEFQALSAQMTPAIAAAQVRELHFCHLPNLKHVWDMDSQAILAFYNLLKISVHSCPGLKSLFPASIANDLHKLEELEIRTCLLEEIIAKDVKVEGSVVPRFRFPRLTSLTLHCLSVLKAFYPKTHISEWPALKKMEVSGCTTGCGTVKILVSELQSPLDHLQSLFLVDKVAFPSLEVLKLSHLPELLHLWGENSHTSRVFQNLVTLEISACEKLKTLVPSSLSLWNLETLHVSRCDELVSLVTLPTAKSLVNLTRMDIADCKMIEEIITHVGDRGNHDNQVVLKQLNYLRLHQLSSLTSFCRLGNYAIKWPSLEKVIIGHCPKMAMMEKVHLKEADDQDNLDNTGQQLFKEMVGFQSIKYLKISEFPQLKKIWHEQLLPGSFFCNLMSLVVDNCADMSSAISGNLVQSLNKLEMLEVRNCDSLEQVFDLEELNVDRHPGLLTQLSHFYLIDLPKLSHLCRSRQELLGLKNLTFLEVQNCGGLRYIFTEYVFSGFKELKEMKIVNCPKLEVIVAKEGEEDVADKIVVPLLKSFILESLPDLTNFYSGSSVLECPSLKTITITNCTKMKAFVFPNMKDLHLQIAPFFSDKVVLPALEKLELSSVPIEMICHSKLQATSCIQNLIFLVVNGCDKLRYLFPSSMVKSLGQLQQVTISECKSIEVAILMEEEGMSEMMIFSRLRVLRLVDLPSLKMFCNCTGNLTVFPVLSSLVIDKCGGMKTFVSNSISAIAQGSAENINSHIPLFDEKVVAPNLEKLVVYNMDNLGKIWDDRLTLNSFSKLQDLRVGDCCKLMIIFPSVMHGRLQALYTFMVVNCESLEEIFEVQVPGCGRRDAIAVGQLREIHLCELPNLKHAWNLDAQAILSPQHLHSLQIHYCYNLKFLFPASIAGDLLQLRELEIKSCPVEEIVTKEEVAVEIVPKFVFPQLTSLSLKDLPGLKSFYPGIHISEWPVLNKLETYGCDKVKIFASEFQNHGESQDDIPIQTLFLVDKIVSPALEKSFCFRHVTNLTVYGCGDLKHLFTAAVVKSLVHLKILSVSNCNVMEGVIVMEKERISEKLFPKLHQLMVKDLPKLKRFCNFSGDLIELFILTVLVIDNCPNMETFVSNSICADMTRNEPDKEMNSEDNLQAETQPLFDEKVSLPHLEKLIVRKMGNLRKIWDDNQHNLDSFSKLLDMWVGYCNKLLNIFPSSMHGRLQRLEVLKVLNCDSVEEIFNLQGLSGQERNFVIASQMRELQLQHLPNLKHVYNMSNPVILGFQNLLAVEAHHSNNLESSCMMDKIVCKEEEVETVCRFMFPQLTSLMLVDLPRLECFYPGIHIIEWPVLKQLVVHDCAKVETLLASGFLSLQENREECQQQISVQHALFLVDKVALPSLEQLELSKLPELLHLWKENSQPSEVFQNLATLKVSECDKLMNILPTSVSINNLTTLEVSKCDGLKSLVTPPTARSLMQLTRMDIVDCKRIEQIVTVTDMENEVKDEMAFKELEYLVLECLPSLRSFCWGNCTLKFPSLDQVIVRECSKMETFSKGV</sequence>
<reference evidence="1 2" key="1">
    <citation type="journal article" date="2023" name="Science">
        <title>Complex scaffold remodeling in plant triterpene biosynthesis.</title>
        <authorList>
            <person name="De La Pena R."/>
            <person name="Hodgson H."/>
            <person name="Liu J.C."/>
            <person name="Stephenson M.J."/>
            <person name="Martin A.C."/>
            <person name="Owen C."/>
            <person name="Harkess A."/>
            <person name="Leebens-Mack J."/>
            <person name="Jimenez L.E."/>
            <person name="Osbourn A."/>
            <person name="Sattely E.S."/>
        </authorList>
    </citation>
    <scope>NUCLEOTIDE SEQUENCE [LARGE SCALE GENOMIC DNA]</scope>
    <source>
        <strain evidence="2">cv. JPN11</strain>
        <tissue evidence="1">Leaf</tissue>
    </source>
</reference>
<gene>
    <name evidence="1" type="ORF">OWV82_021090</name>
</gene>